<proteinExistence type="predicted"/>
<evidence type="ECO:0000256" key="1">
    <source>
        <dbReference type="ARBA" id="ARBA00022553"/>
    </source>
</evidence>
<dbReference type="PROSITE" id="PS00622">
    <property type="entry name" value="HTH_LUXR_1"/>
    <property type="match status" value="1"/>
</dbReference>
<evidence type="ECO:0000259" key="7">
    <source>
        <dbReference type="PROSITE" id="PS50043"/>
    </source>
</evidence>
<evidence type="ECO:0000256" key="5">
    <source>
        <dbReference type="ARBA" id="ARBA00023163"/>
    </source>
</evidence>
<dbReference type="SMART" id="SM00421">
    <property type="entry name" value="HTH_LUXR"/>
    <property type="match status" value="1"/>
</dbReference>
<feature type="domain" description="HTH luxR-type" evidence="7">
    <location>
        <begin position="162"/>
        <end position="227"/>
    </location>
</feature>
<evidence type="ECO:0000256" key="6">
    <source>
        <dbReference type="PROSITE-ProRule" id="PRU00169"/>
    </source>
</evidence>
<keyword evidence="1 6" id="KW-0597">Phosphoprotein</keyword>
<dbReference type="InterPro" id="IPR039420">
    <property type="entry name" value="WalR-like"/>
</dbReference>
<dbReference type="SUPFAM" id="SSF46894">
    <property type="entry name" value="C-terminal effector domain of the bipartite response regulators"/>
    <property type="match status" value="1"/>
</dbReference>
<evidence type="ECO:0000259" key="8">
    <source>
        <dbReference type="PROSITE" id="PS50110"/>
    </source>
</evidence>
<evidence type="ECO:0000256" key="3">
    <source>
        <dbReference type="ARBA" id="ARBA00023015"/>
    </source>
</evidence>
<dbReference type="RefSeq" id="WP_126531455.1">
    <property type="nucleotide sequence ID" value="NZ_JADULK010000005.1"/>
</dbReference>
<dbReference type="InterPro" id="IPR058245">
    <property type="entry name" value="NreC/VraR/RcsB-like_REC"/>
</dbReference>
<sequence length="233" mass="25965">MVINFPGGHSYILVFLPMNKDILMDTWLVVDDHPAICFAVKTMLAQLGDNVIITANSGTEALAKIKESRPGMVILDIMLNKMDGLQVLQRIRQLDSAIKVIVYTGLPAENYAERAMRAGARGFFHKDRDISQLVPLCQLVLQGYACFPHDAVTPLLNTSVRNNNALSRLSDRELTVLRYLSEGLSNKEIADRLLLSNKTISTYKSRLIEKFNGKSLEEVYALLNEQGSSETHG</sequence>
<keyword evidence="4" id="KW-0238">DNA-binding</keyword>
<evidence type="ECO:0000256" key="2">
    <source>
        <dbReference type="ARBA" id="ARBA00023012"/>
    </source>
</evidence>
<dbReference type="InterPro" id="IPR011006">
    <property type="entry name" value="CheY-like_superfamily"/>
</dbReference>
<dbReference type="InterPro" id="IPR000792">
    <property type="entry name" value="Tscrpt_reg_LuxR_C"/>
</dbReference>
<evidence type="ECO:0000313" key="9">
    <source>
        <dbReference type="EMBL" id="MBH1930468.1"/>
    </source>
</evidence>
<feature type="modified residue" description="4-aspartylphosphate" evidence="6">
    <location>
        <position position="76"/>
    </location>
</feature>
<dbReference type="Gene3D" id="3.40.50.2300">
    <property type="match status" value="1"/>
</dbReference>
<dbReference type="InterPro" id="IPR001789">
    <property type="entry name" value="Sig_transdc_resp-reg_receiver"/>
</dbReference>
<dbReference type="PROSITE" id="PS50110">
    <property type="entry name" value="RESPONSE_REGULATORY"/>
    <property type="match status" value="1"/>
</dbReference>
<gene>
    <name evidence="9" type="ORF">I5U13_12475</name>
</gene>
<keyword evidence="2" id="KW-0902">Two-component regulatory system</keyword>
<dbReference type="SUPFAM" id="SSF52172">
    <property type="entry name" value="CheY-like"/>
    <property type="match status" value="1"/>
</dbReference>
<dbReference type="Pfam" id="PF00072">
    <property type="entry name" value="Response_reg"/>
    <property type="match status" value="1"/>
</dbReference>
<dbReference type="PANTHER" id="PTHR43214:SF41">
    <property type="entry name" value="NITRATE_NITRITE RESPONSE REGULATOR PROTEIN NARP"/>
    <property type="match status" value="1"/>
</dbReference>
<dbReference type="CDD" id="cd17535">
    <property type="entry name" value="REC_NarL-like"/>
    <property type="match status" value="1"/>
</dbReference>
<dbReference type="CDD" id="cd06170">
    <property type="entry name" value="LuxR_C_like"/>
    <property type="match status" value="1"/>
</dbReference>
<evidence type="ECO:0000256" key="4">
    <source>
        <dbReference type="ARBA" id="ARBA00023125"/>
    </source>
</evidence>
<keyword evidence="5" id="KW-0804">Transcription</keyword>
<name>A0ABS0MFK4_SERRU</name>
<comment type="caution">
    <text evidence="9">The sequence shown here is derived from an EMBL/GenBank/DDBJ whole genome shotgun (WGS) entry which is preliminary data.</text>
</comment>
<dbReference type="PRINTS" id="PR00038">
    <property type="entry name" value="HTHLUXR"/>
</dbReference>
<dbReference type="SMART" id="SM00448">
    <property type="entry name" value="REC"/>
    <property type="match status" value="1"/>
</dbReference>
<dbReference type="Proteomes" id="UP000624159">
    <property type="component" value="Unassembled WGS sequence"/>
</dbReference>
<protein>
    <submittedName>
        <fullName evidence="9">Response regulator transcription factor</fullName>
    </submittedName>
</protein>
<dbReference type="PANTHER" id="PTHR43214">
    <property type="entry name" value="TWO-COMPONENT RESPONSE REGULATOR"/>
    <property type="match status" value="1"/>
</dbReference>
<keyword evidence="3" id="KW-0805">Transcription regulation</keyword>
<keyword evidence="10" id="KW-1185">Reference proteome</keyword>
<feature type="domain" description="Response regulatory" evidence="8">
    <location>
        <begin position="26"/>
        <end position="141"/>
    </location>
</feature>
<organism evidence="9 10">
    <name type="scientific">Serratia rubidaea</name>
    <name type="common">Serratia marinorubra</name>
    <dbReference type="NCBI Taxonomy" id="61652"/>
    <lineage>
        <taxon>Bacteria</taxon>
        <taxon>Pseudomonadati</taxon>
        <taxon>Pseudomonadota</taxon>
        <taxon>Gammaproteobacteria</taxon>
        <taxon>Enterobacterales</taxon>
        <taxon>Yersiniaceae</taxon>
        <taxon>Serratia</taxon>
    </lineage>
</organism>
<dbReference type="EMBL" id="JADULK010000005">
    <property type="protein sequence ID" value="MBH1930468.1"/>
    <property type="molecule type" value="Genomic_DNA"/>
</dbReference>
<dbReference type="Pfam" id="PF00196">
    <property type="entry name" value="GerE"/>
    <property type="match status" value="1"/>
</dbReference>
<dbReference type="PROSITE" id="PS50043">
    <property type="entry name" value="HTH_LUXR_2"/>
    <property type="match status" value="1"/>
</dbReference>
<evidence type="ECO:0000313" key="10">
    <source>
        <dbReference type="Proteomes" id="UP000624159"/>
    </source>
</evidence>
<accession>A0ABS0MFK4</accession>
<reference evidence="9 10" key="1">
    <citation type="submission" date="2020-11" db="EMBL/GenBank/DDBJ databases">
        <title>Enhanced detection system for hospital associated transmission using whole genome sequencing surveillance.</title>
        <authorList>
            <person name="Harrison L.H."/>
            <person name="Van Tyne D."/>
            <person name="Marsh J.W."/>
            <person name="Griffith M.P."/>
            <person name="Snyder D.J."/>
            <person name="Cooper V.S."/>
            <person name="Mustapha M."/>
        </authorList>
    </citation>
    <scope>NUCLEOTIDE SEQUENCE [LARGE SCALE GENOMIC DNA]</scope>
    <source>
        <strain evidence="9 10">SER00230</strain>
    </source>
</reference>
<dbReference type="InterPro" id="IPR016032">
    <property type="entry name" value="Sig_transdc_resp-reg_C-effctor"/>
</dbReference>